<sequence>MPHSDIYNEIDYPGPYKQAWNRFKQNHVSWVCFCIVVFFIIVALLAPIISPYSSDYQDTQSILLPPSWQSAGDVYYLLGTDDLGRDVLSRLIHGASLTFGISLLVAFAALLVGVALGALAGMSKGIRSSVFNHLLDAILSIPSLLLAVVIVAILGPGLDNTIWAVLLVLIPQFVHRTQIVIREELKKEYITAVRLDGATEFQILKNSIFPNVIESIILQYSLAVSAAMLDIAALGFLGLGAQHGSPEWGAMLADSIDLIYRASWLAILPGITMFLCLLSVNSVGHGLRNALRHRSD</sequence>
<gene>
    <name evidence="11" type="ORF">OLW01_10780</name>
</gene>
<dbReference type="InterPro" id="IPR000515">
    <property type="entry name" value="MetI-like"/>
</dbReference>
<evidence type="ECO:0000259" key="10">
    <source>
        <dbReference type="PROSITE" id="PS50928"/>
    </source>
</evidence>
<dbReference type="EMBL" id="CP109965">
    <property type="protein sequence ID" value="WAJ69640.1"/>
    <property type="molecule type" value="Genomic_DNA"/>
</dbReference>
<keyword evidence="5 9" id="KW-0812">Transmembrane</keyword>
<evidence type="ECO:0000256" key="2">
    <source>
        <dbReference type="ARBA" id="ARBA00022448"/>
    </source>
</evidence>
<name>A0ABY7AMF3_9ALTE</name>
<comment type="similarity">
    <text evidence="8">Belongs to the binding-protein-dependent transport system permease family. OppBC subfamily.</text>
</comment>
<protein>
    <submittedName>
        <fullName evidence="11">ABC transporter permease subunit</fullName>
    </submittedName>
</protein>
<proteinExistence type="inferred from homology"/>
<dbReference type="PANTHER" id="PTHR43386:SF5">
    <property type="entry name" value="PUTRESCINE EXPORT SYSTEM PERMEASE PROTEIN SAPC"/>
    <property type="match status" value="1"/>
</dbReference>
<dbReference type="SUPFAM" id="SSF161098">
    <property type="entry name" value="MetI-like"/>
    <property type="match status" value="1"/>
</dbReference>
<evidence type="ECO:0000313" key="11">
    <source>
        <dbReference type="EMBL" id="WAJ69640.1"/>
    </source>
</evidence>
<dbReference type="Gene3D" id="1.10.3720.10">
    <property type="entry name" value="MetI-like"/>
    <property type="match status" value="1"/>
</dbReference>
<evidence type="ECO:0000256" key="4">
    <source>
        <dbReference type="ARBA" id="ARBA00022519"/>
    </source>
</evidence>
<feature type="transmembrane region" description="Helical" evidence="9">
    <location>
        <begin position="259"/>
        <end position="284"/>
    </location>
</feature>
<evidence type="ECO:0000256" key="9">
    <source>
        <dbReference type="RuleBase" id="RU363032"/>
    </source>
</evidence>
<evidence type="ECO:0000256" key="5">
    <source>
        <dbReference type="ARBA" id="ARBA00022692"/>
    </source>
</evidence>
<evidence type="ECO:0000256" key="6">
    <source>
        <dbReference type="ARBA" id="ARBA00022989"/>
    </source>
</evidence>
<dbReference type="InterPro" id="IPR025966">
    <property type="entry name" value="OppC_N"/>
</dbReference>
<feature type="transmembrane region" description="Helical" evidence="9">
    <location>
        <begin position="28"/>
        <end position="49"/>
    </location>
</feature>
<feature type="transmembrane region" description="Helical" evidence="9">
    <location>
        <begin position="97"/>
        <end position="122"/>
    </location>
</feature>
<keyword evidence="6 9" id="KW-1133">Transmembrane helix</keyword>
<keyword evidence="12" id="KW-1185">Reference proteome</keyword>
<keyword evidence="2 9" id="KW-0813">Transport</keyword>
<feature type="transmembrane region" description="Helical" evidence="9">
    <location>
        <begin position="161"/>
        <end position="181"/>
    </location>
</feature>
<keyword evidence="7 9" id="KW-0472">Membrane</keyword>
<evidence type="ECO:0000313" key="12">
    <source>
        <dbReference type="Proteomes" id="UP001163726"/>
    </source>
</evidence>
<reference evidence="11" key="1">
    <citation type="submission" date="2022-10" db="EMBL/GenBank/DDBJ databases">
        <title>Catenovulum adriacola sp. nov. isolated in the Harbour of Susak.</title>
        <authorList>
            <person name="Schoch T."/>
            <person name="Reich S.J."/>
            <person name="Stoeferle S."/>
            <person name="Flaiz M."/>
            <person name="Kazda M."/>
            <person name="Riedel C.U."/>
            <person name="Duerre P."/>
        </authorList>
    </citation>
    <scope>NUCLEOTIDE SEQUENCE</scope>
    <source>
        <strain evidence="11">TS8</strain>
    </source>
</reference>
<feature type="transmembrane region" description="Helical" evidence="9">
    <location>
        <begin position="217"/>
        <end position="239"/>
    </location>
</feature>
<feature type="domain" description="ABC transmembrane type-1" evidence="10">
    <location>
        <begin position="99"/>
        <end position="284"/>
    </location>
</feature>
<organism evidence="11 12">
    <name type="scientific">Catenovulum adriaticum</name>
    <dbReference type="NCBI Taxonomy" id="2984846"/>
    <lineage>
        <taxon>Bacteria</taxon>
        <taxon>Pseudomonadati</taxon>
        <taxon>Pseudomonadota</taxon>
        <taxon>Gammaproteobacteria</taxon>
        <taxon>Alteromonadales</taxon>
        <taxon>Alteromonadaceae</taxon>
        <taxon>Catenovulum</taxon>
    </lineage>
</organism>
<dbReference type="InterPro" id="IPR035906">
    <property type="entry name" value="MetI-like_sf"/>
</dbReference>
<evidence type="ECO:0000256" key="1">
    <source>
        <dbReference type="ARBA" id="ARBA00004429"/>
    </source>
</evidence>
<feature type="transmembrane region" description="Helical" evidence="9">
    <location>
        <begin position="134"/>
        <end position="155"/>
    </location>
</feature>
<evidence type="ECO:0000256" key="8">
    <source>
        <dbReference type="ARBA" id="ARBA00024202"/>
    </source>
</evidence>
<dbReference type="CDD" id="cd06261">
    <property type="entry name" value="TM_PBP2"/>
    <property type="match status" value="1"/>
</dbReference>
<dbReference type="Proteomes" id="UP001163726">
    <property type="component" value="Chromosome"/>
</dbReference>
<dbReference type="PROSITE" id="PS50928">
    <property type="entry name" value="ABC_TM1"/>
    <property type="match status" value="1"/>
</dbReference>
<evidence type="ECO:0000256" key="7">
    <source>
        <dbReference type="ARBA" id="ARBA00023136"/>
    </source>
</evidence>
<keyword evidence="4" id="KW-0997">Cell inner membrane</keyword>
<dbReference type="InterPro" id="IPR050366">
    <property type="entry name" value="BP-dependent_transpt_permease"/>
</dbReference>
<dbReference type="PANTHER" id="PTHR43386">
    <property type="entry name" value="OLIGOPEPTIDE TRANSPORT SYSTEM PERMEASE PROTEIN APPC"/>
    <property type="match status" value="1"/>
</dbReference>
<comment type="subcellular location">
    <subcellularLocation>
        <location evidence="1">Cell inner membrane</location>
        <topology evidence="1">Multi-pass membrane protein</topology>
    </subcellularLocation>
    <subcellularLocation>
        <location evidence="9">Cell membrane</location>
        <topology evidence="9">Multi-pass membrane protein</topology>
    </subcellularLocation>
</comment>
<accession>A0ABY7AMF3</accession>
<dbReference type="Pfam" id="PF12911">
    <property type="entry name" value="OppC_N"/>
    <property type="match status" value="1"/>
</dbReference>
<evidence type="ECO:0000256" key="3">
    <source>
        <dbReference type="ARBA" id="ARBA00022475"/>
    </source>
</evidence>
<dbReference type="RefSeq" id="WP_268073924.1">
    <property type="nucleotide sequence ID" value="NZ_CP109965.1"/>
</dbReference>
<keyword evidence="3" id="KW-1003">Cell membrane</keyword>
<dbReference type="Pfam" id="PF00528">
    <property type="entry name" value="BPD_transp_1"/>
    <property type="match status" value="1"/>
</dbReference>